<keyword evidence="3" id="KW-1185">Reference proteome</keyword>
<organism evidence="2 3">
    <name type="scientific">Sistotremastrum suecicum HHB10207 ss-3</name>
    <dbReference type="NCBI Taxonomy" id="1314776"/>
    <lineage>
        <taxon>Eukaryota</taxon>
        <taxon>Fungi</taxon>
        <taxon>Dikarya</taxon>
        <taxon>Basidiomycota</taxon>
        <taxon>Agaricomycotina</taxon>
        <taxon>Agaricomycetes</taxon>
        <taxon>Sistotremastrales</taxon>
        <taxon>Sistotremastraceae</taxon>
        <taxon>Sistotremastrum</taxon>
    </lineage>
</organism>
<protein>
    <submittedName>
        <fullName evidence="2">Uncharacterized protein</fullName>
    </submittedName>
</protein>
<proteinExistence type="predicted"/>
<sequence length="547" mass="62757">MPKTRVDEPGDVPVPEAGEDDVQLPDEEDIELAFREILRAWEKEYYNCIRDDTLPGWSRQCRQHPIVLPVDYDLLAARPQSDEHRTHAQSVYDNMLNPKHPDYVPVDKTIRTSGFYVNSKGRPLISYFATRTLGKPVAEAAEDQDKTGKKGKKKQKFTIFAPKFPPDVPSDLARGRTRDVWDGIPRDYQNYIQAVTQTYLHYVSPKLPTDEMRHNGCSEQPWIWWRVLDEEDVCVNLPPKINHDKKKNERPHKLRVPLRPDQTVEPLTEAQQRMLDAEYSRSDTAHQIPMRTFVGYDGKTPVFRYEKAGVAHMVHSWYAKGRNATNDFMLPSALMLGNGGAARATITEWYMDSTSFLHKLLGEYIKLTDRPYWKKIHKTYHAGRWVTSDYRHGAFLGRAIVWKLQIEVHRDSQDEAGAYCRTGIVFPDLGLIFEYPPGSIIIFRSADLYHGIIPWEPAPQLPNHGSLSSGRYSYVFFNQGRAVQALEGKPQAWGRKTAYGRLESKGLKKTSNTEESEESEDKREIESEDESECGDDVMRAIESALLS</sequence>
<evidence type="ECO:0000256" key="1">
    <source>
        <dbReference type="SAM" id="MobiDB-lite"/>
    </source>
</evidence>
<dbReference type="Gene3D" id="3.60.130.30">
    <property type="match status" value="1"/>
</dbReference>
<reference evidence="2 3" key="1">
    <citation type="journal article" date="2016" name="Mol. Biol. Evol.">
        <title>Comparative Genomics of Early-Diverging Mushroom-Forming Fungi Provides Insights into the Origins of Lignocellulose Decay Capabilities.</title>
        <authorList>
            <person name="Nagy L.G."/>
            <person name="Riley R."/>
            <person name="Tritt A."/>
            <person name="Adam C."/>
            <person name="Daum C."/>
            <person name="Floudas D."/>
            <person name="Sun H."/>
            <person name="Yadav J.S."/>
            <person name="Pangilinan J."/>
            <person name="Larsson K.H."/>
            <person name="Matsuura K."/>
            <person name="Barry K."/>
            <person name="Labutti K."/>
            <person name="Kuo R."/>
            <person name="Ohm R.A."/>
            <person name="Bhattacharya S.S."/>
            <person name="Shirouzu T."/>
            <person name="Yoshinaga Y."/>
            <person name="Martin F.M."/>
            <person name="Grigoriev I.V."/>
            <person name="Hibbett D.S."/>
        </authorList>
    </citation>
    <scope>NUCLEOTIDE SEQUENCE [LARGE SCALE GENOMIC DNA]</scope>
    <source>
        <strain evidence="2 3">HHB10207 ss-3</strain>
    </source>
</reference>
<feature type="compositionally biased region" description="Acidic residues" evidence="1">
    <location>
        <begin position="526"/>
        <end position="535"/>
    </location>
</feature>
<feature type="compositionally biased region" description="Acidic residues" evidence="1">
    <location>
        <begin position="17"/>
        <end position="26"/>
    </location>
</feature>
<name>A0A165X9Y3_9AGAM</name>
<evidence type="ECO:0000313" key="2">
    <source>
        <dbReference type="EMBL" id="KZT31983.1"/>
    </source>
</evidence>
<accession>A0A165X9Y3</accession>
<evidence type="ECO:0000313" key="3">
    <source>
        <dbReference type="Proteomes" id="UP000076798"/>
    </source>
</evidence>
<dbReference type="Proteomes" id="UP000076798">
    <property type="component" value="Unassembled WGS sequence"/>
</dbReference>
<feature type="region of interest" description="Disordered" evidence="1">
    <location>
        <begin position="504"/>
        <end position="536"/>
    </location>
</feature>
<gene>
    <name evidence="2" type="ORF">SISSUDRAFT_1067295</name>
</gene>
<dbReference type="AlphaFoldDB" id="A0A165X9Y3"/>
<feature type="region of interest" description="Disordered" evidence="1">
    <location>
        <begin position="1"/>
        <end position="26"/>
    </location>
</feature>
<dbReference type="OrthoDB" id="2658103at2759"/>
<dbReference type="EMBL" id="KV428413">
    <property type="protein sequence ID" value="KZT31983.1"/>
    <property type="molecule type" value="Genomic_DNA"/>
</dbReference>